<name>A5BFT5_VITVI</name>
<proteinExistence type="predicted"/>
<reference evidence="2" key="1">
    <citation type="journal article" date="2007" name="PLoS ONE">
        <title>The first genome sequence of an elite grapevine cultivar (Pinot noir Vitis vinifera L.): coping with a highly heterozygous genome.</title>
        <authorList>
            <person name="Velasco R."/>
            <person name="Zharkikh A."/>
            <person name="Troggio M."/>
            <person name="Cartwright D.A."/>
            <person name="Cestaro A."/>
            <person name="Pruss D."/>
            <person name="Pindo M."/>
            <person name="FitzGerald L.M."/>
            <person name="Vezzulli S."/>
            <person name="Reid J."/>
            <person name="Malacarne G."/>
            <person name="Iliev D."/>
            <person name="Coppola G."/>
            <person name="Wardell B."/>
            <person name="Micheletti D."/>
            <person name="Macalma T."/>
            <person name="Facci M."/>
            <person name="Mitchell J.T."/>
            <person name="Perazzolli M."/>
            <person name="Eldredge G."/>
            <person name="Gatto P."/>
            <person name="Oyzerski R."/>
            <person name="Moretto M."/>
            <person name="Gutin N."/>
            <person name="Stefanini M."/>
            <person name="Chen Y."/>
            <person name="Segala C."/>
            <person name="Davenport C."/>
            <person name="Dematte L."/>
            <person name="Mraz A."/>
            <person name="Battilana J."/>
            <person name="Stormo K."/>
            <person name="Costa F."/>
            <person name="Tao Q."/>
            <person name="Si-Ammour A."/>
            <person name="Harkins T."/>
            <person name="Lackey A."/>
            <person name="Perbost C."/>
            <person name="Taillon B."/>
            <person name="Stella A."/>
            <person name="Solovyev V."/>
            <person name="Fawcett J.A."/>
            <person name="Sterck L."/>
            <person name="Vandepoele K."/>
            <person name="Grando S.M."/>
            <person name="Toppo S."/>
            <person name="Moser C."/>
            <person name="Lanchbury J."/>
            <person name="Bogden R."/>
            <person name="Skolnick M."/>
            <person name="Sgaramella V."/>
            <person name="Bhatnagar S.K."/>
            <person name="Fontana P."/>
            <person name="Gutin A."/>
            <person name="Van de Peer Y."/>
            <person name="Salamini F."/>
            <person name="Viola R."/>
        </authorList>
    </citation>
    <scope>NUCLEOTIDE SEQUENCE</scope>
</reference>
<dbReference type="AlphaFoldDB" id="A5BFT5"/>
<feature type="compositionally biased region" description="Basic and acidic residues" evidence="1">
    <location>
        <begin position="250"/>
        <end position="267"/>
    </location>
</feature>
<feature type="compositionally biased region" description="Basic residues" evidence="1">
    <location>
        <begin position="216"/>
        <end position="226"/>
    </location>
</feature>
<dbReference type="PANTHER" id="PTHR33325">
    <property type="entry name" value="ZINC FINGER, CCHC-TYPE-RELATED"/>
    <property type="match status" value="1"/>
</dbReference>
<accession>A5BFT5</accession>
<dbReference type="Pfam" id="PF14223">
    <property type="entry name" value="Retrotran_gag_2"/>
    <property type="match status" value="1"/>
</dbReference>
<evidence type="ECO:0000313" key="2">
    <source>
        <dbReference type="EMBL" id="CAN70119.1"/>
    </source>
</evidence>
<dbReference type="EMBL" id="AM458068">
    <property type="protein sequence ID" value="CAN70119.1"/>
    <property type="molecule type" value="Genomic_DNA"/>
</dbReference>
<feature type="compositionally biased region" description="Polar residues" evidence="1">
    <location>
        <begin position="188"/>
        <end position="199"/>
    </location>
</feature>
<feature type="compositionally biased region" description="Polar residues" evidence="1">
    <location>
        <begin position="227"/>
        <end position="249"/>
    </location>
</feature>
<feature type="region of interest" description="Disordered" evidence="1">
    <location>
        <begin position="188"/>
        <end position="273"/>
    </location>
</feature>
<sequence>MHIAGREKLEYLTSKTSLKVIDSSYAKWYADNQLVKGWLLTFMSSEIMKRYLRLPTAHEIWTALAKTFYDGADKFIKEQSDHQKTVILPKAHYDWMHLRLQDFKSVSDYNSTLFKISSQLKLCGKKVTEEDMLEKTFTTFHALNVLLQQQYRECYFTKYSELISCLLVVGQNNELLLKNRQSHLTRSMSLPEANATSIKTLEHGQGRGYGRDQGRGRGRGRGKHNSSHCSGSQSKRNNSNHQKWNNSEAQPEKWIKPQSKHAHENKCHKCGMK</sequence>
<evidence type="ECO:0000256" key="1">
    <source>
        <dbReference type="SAM" id="MobiDB-lite"/>
    </source>
</evidence>
<gene>
    <name evidence="2" type="ORF">VITISV_026303</name>
</gene>
<feature type="compositionally biased region" description="Basic and acidic residues" evidence="1">
    <location>
        <begin position="200"/>
        <end position="215"/>
    </location>
</feature>
<organism evidence="2">
    <name type="scientific">Vitis vinifera</name>
    <name type="common">Grape</name>
    <dbReference type="NCBI Taxonomy" id="29760"/>
    <lineage>
        <taxon>Eukaryota</taxon>
        <taxon>Viridiplantae</taxon>
        <taxon>Streptophyta</taxon>
        <taxon>Embryophyta</taxon>
        <taxon>Tracheophyta</taxon>
        <taxon>Spermatophyta</taxon>
        <taxon>Magnoliopsida</taxon>
        <taxon>eudicotyledons</taxon>
        <taxon>Gunneridae</taxon>
        <taxon>Pentapetalae</taxon>
        <taxon>rosids</taxon>
        <taxon>Vitales</taxon>
        <taxon>Vitaceae</taxon>
        <taxon>Viteae</taxon>
        <taxon>Vitis</taxon>
    </lineage>
</organism>
<protein>
    <submittedName>
        <fullName evidence="2">Uncharacterized protein</fullName>
    </submittedName>
</protein>
<dbReference type="PANTHER" id="PTHR33325:SF11">
    <property type="entry name" value="COLD SHOCK DOMAIN-CONTAINING PROTEIN 4-LIKE"/>
    <property type="match status" value="1"/>
</dbReference>